<accession>A0A2M6P1S0</accession>
<dbReference type="AlphaFoldDB" id="A0A2M6P1S0"/>
<proteinExistence type="predicted"/>
<evidence type="ECO:0000256" key="1">
    <source>
        <dbReference type="SAM" id="Phobius"/>
    </source>
</evidence>
<feature type="transmembrane region" description="Helical" evidence="1">
    <location>
        <begin position="50"/>
        <end position="74"/>
    </location>
</feature>
<feature type="transmembrane region" description="Helical" evidence="1">
    <location>
        <begin position="22"/>
        <end position="43"/>
    </location>
</feature>
<name>A0A2M6P1S0_9BACT</name>
<gene>
    <name evidence="2" type="ORF">COU30_01200</name>
</gene>
<evidence type="ECO:0000313" key="2">
    <source>
        <dbReference type="EMBL" id="PIR77666.1"/>
    </source>
</evidence>
<comment type="caution">
    <text evidence="2">The sequence shown here is derived from an EMBL/GenBank/DDBJ whole genome shotgun (WGS) entry which is preliminary data.</text>
</comment>
<dbReference type="Proteomes" id="UP000228528">
    <property type="component" value="Unassembled WGS sequence"/>
</dbReference>
<protein>
    <submittedName>
        <fullName evidence="2">Uncharacterized protein</fullName>
    </submittedName>
</protein>
<dbReference type="EMBL" id="PFBW01000053">
    <property type="protein sequence ID" value="PIR77666.1"/>
    <property type="molecule type" value="Genomic_DNA"/>
</dbReference>
<keyword evidence="1" id="KW-1133">Transmembrane helix</keyword>
<keyword evidence="1" id="KW-0812">Transmembrane</keyword>
<sequence>MLFLHYNTLFGVDLVGDWWKVFYAPLAGLFIFLVNVFLGWFLFAKSKFAAYLLIGIAVLCQLFLFVGSWLLVFLNV</sequence>
<reference evidence="3" key="1">
    <citation type="submission" date="2017-09" db="EMBL/GenBank/DDBJ databases">
        <title>Depth-based differentiation of microbial function through sediment-hosted aquifers and enrichment of novel symbionts in the deep terrestrial subsurface.</title>
        <authorList>
            <person name="Probst A.J."/>
            <person name="Ladd B."/>
            <person name="Jarett J.K."/>
            <person name="Geller-Mcgrath D.E."/>
            <person name="Sieber C.M.K."/>
            <person name="Emerson J.B."/>
            <person name="Anantharaman K."/>
            <person name="Thomas B.C."/>
            <person name="Malmstrom R."/>
            <person name="Stieglmeier M."/>
            <person name="Klingl A."/>
            <person name="Woyke T."/>
            <person name="Ryan C.M."/>
            <person name="Banfield J.F."/>
        </authorList>
    </citation>
    <scope>NUCLEOTIDE SEQUENCE [LARGE SCALE GENOMIC DNA]</scope>
</reference>
<keyword evidence="1" id="KW-0472">Membrane</keyword>
<evidence type="ECO:0000313" key="3">
    <source>
        <dbReference type="Proteomes" id="UP000228528"/>
    </source>
</evidence>
<organism evidence="2 3">
    <name type="scientific">Candidatus Magasanikbacteria bacterium CG10_big_fil_rev_8_21_14_0_10_38_6</name>
    <dbReference type="NCBI Taxonomy" id="1974647"/>
    <lineage>
        <taxon>Bacteria</taxon>
        <taxon>Candidatus Magasanikiibacteriota</taxon>
    </lineage>
</organism>